<dbReference type="AlphaFoldDB" id="A0A1X7E3Q4"/>
<dbReference type="OrthoDB" id="5570653at2"/>
<sequence length="89" mass="10522">MAWRIELSPEAQKKLDGFDRQDTRRILKFLYERVAPLEDPRSIGEALKGSRLGEFWKYRVGDYRVISHIEDGALLIMVVRVGNRRDVYR</sequence>
<dbReference type="PANTHER" id="PTHR35601">
    <property type="entry name" value="TOXIN RELE"/>
    <property type="match status" value="1"/>
</dbReference>
<accession>A0A1X7E3Q4</accession>
<keyword evidence="2" id="KW-1277">Toxin-antitoxin system</keyword>
<gene>
    <name evidence="3" type="ORF">SAMN06295900_104425</name>
    <name evidence="4" type="ORF">SAMN06295900_104435</name>
</gene>
<dbReference type="InterPro" id="IPR007712">
    <property type="entry name" value="RelE/ParE_toxin"/>
</dbReference>
<organism evidence="3 5">
    <name type="scientific">Trinickia caryophylli</name>
    <name type="common">Paraburkholderia caryophylli</name>
    <dbReference type="NCBI Taxonomy" id="28094"/>
    <lineage>
        <taxon>Bacteria</taxon>
        <taxon>Pseudomonadati</taxon>
        <taxon>Pseudomonadota</taxon>
        <taxon>Betaproteobacteria</taxon>
        <taxon>Burkholderiales</taxon>
        <taxon>Burkholderiaceae</taxon>
        <taxon>Trinickia</taxon>
    </lineage>
</organism>
<protein>
    <submittedName>
        <fullName evidence="3">mRNA interferase RelE/StbE</fullName>
    </submittedName>
</protein>
<evidence type="ECO:0000313" key="5">
    <source>
        <dbReference type="Proteomes" id="UP000192911"/>
    </source>
</evidence>
<dbReference type="EMBL" id="FXAH01000004">
    <property type="protein sequence ID" value="SMF26696.1"/>
    <property type="molecule type" value="Genomic_DNA"/>
</dbReference>
<proteinExistence type="inferred from homology"/>
<dbReference type="Gene3D" id="3.30.2310.20">
    <property type="entry name" value="RelE-like"/>
    <property type="match status" value="1"/>
</dbReference>
<dbReference type="SUPFAM" id="SSF143011">
    <property type="entry name" value="RelE-like"/>
    <property type="match status" value="1"/>
</dbReference>
<name>A0A1X7E3Q4_TRICW</name>
<dbReference type="GeneID" id="95551669"/>
<reference evidence="3" key="2">
    <citation type="submission" date="2017-04" db="EMBL/GenBank/DDBJ databases">
        <authorList>
            <person name="Afonso C.L."/>
            <person name="Miller P.J."/>
            <person name="Scott M.A."/>
            <person name="Spackman E."/>
            <person name="Goraichik I."/>
            <person name="Dimitrov K.M."/>
            <person name="Suarez D.L."/>
            <person name="Swayne D.E."/>
        </authorList>
    </citation>
    <scope>NUCLEOTIDE SEQUENCE [LARGE SCALE GENOMIC DNA]</scope>
    <source>
        <strain evidence="3">Ballard 720</strain>
    </source>
</reference>
<keyword evidence="5" id="KW-1185">Reference proteome</keyword>
<dbReference type="Proteomes" id="UP000192911">
    <property type="component" value="Unassembled WGS sequence"/>
</dbReference>
<dbReference type="InterPro" id="IPR035093">
    <property type="entry name" value="RelE/ParE_toxin_dom_sf"/>
</dbReference>
<evidence type="ECO:0000313" key="3">
    <source>
        <dbReference type="EMBL" id="SMF26581.1"/>
    </source>
</evidence>
<reference evidence="5" key="1">
    <citation type="submission" date="2017-04" db="EMBL/GenBank/DDBJ databases">
        <authorList>
            <person name="Varghese N."/>
            <person name="Submissions S."/>
        </authorList>
    </citation>
    <scope>NUCLEOTIDE SEQUENCE [LARGE SCALE GENOMIC DNA]</scope>
    <source>
        <strain evidence="5">Ballard 720</strain>
    </source>
</reference>
<evidence type="ECO:0000256" key="1">
    <source>
        <dbReference type="ARBA" id="ARBA00006226"/>
    </source>
</evidence>
<dbReference type="EMBL" id="FXAH01000004">
    <property type="protein sequence ID" value="SMF26581.1"/>
    <property type="molecule type" value="Genomic_DNA"/>
</dbReference>
<dbReference type="STRING" id="28094.SAMN06295900_104425"/>
<dbReference type="Pfam" id="PF05016">
    <property type="entry name" value="ParE_toxin"/>
    <property type="match status" value="1"/>
</dbReference>
<dbReference type="PANTHER" id="PTHR35601:SF1">
    <property type="entry name" value="TOXIN RELE"/>
    <property type="match status" value="1"/>
</dbReference>
<dbReference type="RefSeq" id="WP_085227218.1">
    <property type="nucleotide sequence ID" value="NZ_BSQD01000005.1"/>
</dbReference>
<evidence type="ECO:0000313" key="4">
    <source>
        <dbReference type="EMBL" id="SMF26696.1"/>
    </source>
</evidence>
<comment type="similarity">
    <text evidence="1">Belongs to the RelE toxin family.</text>
</comment>
<evidence type="ECO:0000256" key="2">
    <source>
        <dbReference type="ARBA" id="ARBA00022649"/>
    </source>
</evidence>
<dbReference type="NCBIfam" id="TIGR02385">
    <property type="entry name" value="RelE_StbE"/>
    <property type="match status" value="1"/>
</dbReference>